<evidence type="ECO:0000313" key="15">
    <source>
        <dbReference type="EMBL" id="KAE8389275.1"/>
    </source>
</evidence>
<evidence type="ECO:0000256" key="14">
    <source>
        <dbReference type="SAM" id="Phobius"/>
    </source>
</evidence>
<evidence type="ECO:0000256" key="1">
    <source>
        <dbReference type="ARBA" id="ARBA00001971"/>
    </source>
</evidence>
<dbReference type="OrthoDB" id="1470350at2759"/>
<feature type="binding site" description="axial binding residue" evidence="12">
    <location>
        <position position="451"/>
    </location>
    <ligand>
        <name>heme</name>
        <dbReference type="ChEBI" id="CHEBI:30413"/>
    </ligand>
    <ligandPart>
        <name>Fe</name>
        <dbReference type="ChEBI" id="CHEBI:18248"/>
    </ligandPart>
</feature>
<evidence type="ECO:0000256" key="11">
    <source>
        <dbReference type="ARBA" id="ARBA00023136"/>
    </source>
</evidence>
<evidence type="ECO:0000256" key="5">
    <source>
        <dbReference type="ARBA" id="ARBA00022692"/>
    </source>
</evidence>
<evidence type="ECO:0000256" key="10">
    <source>
        <dbReference type="ARBA" id="ARBA00023033"/>
    </source>
</evidence>
<evidence type="ECO:0000256" key="6">
    <source>
        <dbReference type="ARBA" id="ARBA00022723"/>
    </source>
</evidence>
<sequence length="521" mass="58828">MPLFIYAGLLALVYVLFLVVYRLFFHPLAKYPGPRLAAITDWYAAFYVWRGNAHTMLWEGHQRYGSIGRFGPNSLSVCSCSGLAEIYSTKSNVRKDDAYIVMSASIHAQNTMSCINKQAHAFKRRILSQVFTEHALKGVEDRILSHVRQFCAILGGPFLSKAPDSSVGWGPSMDLAPLCDYLSFDVISDLCYGKSFSMLESDRHRHVPKITKMLGRRNAVCSAQSMLWRYKLDRIFFATLIGPIKDFGSWVRHQGRTRSRLGNNVSQSDCFHYMINAVDPKTGQGFTEKELWTESLLLLIAGSDTVAVTLSATLFHLAHNRQTLDKATSEIRARFETVEDIRLGTQLKGCSYLRACISEAMRLSPPFANMAPRRVLAGGMVVDGHLIPEGTIVGCPIYTLHHDKENYTYPFKYNPERWVENDAENSCPSRKDELRKAQAAFCPFSIGPRSCLAQNLAWAEITLTIARTLFLYDIRLPPDHRHTEPGCCASVQSERSPEYKMRAWLASDRQGPSLQFRPKMV</sequence>
<organism evidence="15">
    <name type="scientific">Petromyces alliaceus</name>
    <name type="common">Aspergillus alliaceus</name>
    <dbReference type="NCBI Taxonomy" id="209559"/>
    <lineage>
        <taxon>Eukaryota</taxon>
        <taxon>Fungi</taxon>
        <taxon>Dikarya</taxon>
        <taxon>Ascomycota</taxon>
        <taxon>Pezizomycotina</taxon>
        <taxon>Eurotiomycetes</taxon>
        <taxon>Eurotiomycetidae</taxon>
        <taxon>Eurotiales</taxon>
        <taxon>Aspergillaceae</taxon>
        <taxon>Aspergillus</taxon>
        <taxon>Aspergillus subgen. Circumdati</taxon>
    </lineage>
</organism>
<dbReference type="AlphaFoldDB" id="A0A5N7C594"/>
<evidence type="ECO:0000256" key="12">
    <source>
        <dbReference type="PIRSR" id="PIRSR602401-1"/>
    </source>
</evidence>
<dbReference type="PRINTS" id="PR00463">
    <property type="entry name" value="EP450I"/>
</dbReference>
<keyword evidence="5 14" id="KW-0812">Transmembrane</keyword>
<evidence type="ECO:0000256" key="9">
    <source>
        <dbReference type="ARBA" id="ARBA00023004"/>
    </source>
</evidence>
<keyword evidence="10 13" id="KW-0503">Monooxygenase</keyword>
<dbReference type="GO" id="GO:0004497">
    <property type="term" value="F:monooxygenase activity"/>
    <property type="evidence" value="ECO:0007669"/>
    <property type="project" value="UniProtKB-KW"/>
</dbReference>
<name>A0A5N7C594_PETAA</name>
<dbReference type="Proteomes" id="UP000326877">
    <property type="component" value="Unassembled WGS sequence"/>
</dbReference>
<evidence type="ECO:0000256" key="13">
    <source>
        <dbReference type="RuleBase" id="RU000461"/>
    </source>
</evidence>
<dbReference type="PANTHER" id="PTHR24305">
    <property type="entry name" value="CYTOCHROME P450"/>
    <property type="match status" value="1"/>
</dbReference>
<dbReference type="InterPro" id="IPR050121">
    <property type="entry name" value="Cytochrome_P450_monoxygenase"/>
</dbReference>
<dbReference type="GO" id="GO:0016020">
    <property type="term" value="C:membrane"/>
    <property type="evidence" value="ECO:0007669"/>
    <property type="project" value="UniProtKB-SubCell"/>
</dbReference>
<comment type="cofactor">
    <cofactor evidence="1 12">
        <name>heme</name>
        <dbReference type="ChEBI" id="CHEBI:30413"/>
    </cofactor>
</comment>
<evidence type="ECO:0000256" key="8">
    <source>
        <dbReference type="ARBA" id="ARBA00023002"/>
    </source>
</evidence>
<dbReference type="InterPro" id="IPR036396">
    <property type="entry name" value="Cyt_P450_sf"/>
</dbReference>
<reference evidence="15" key="1">
    <citation type="submission" date="2019-04" db="EMBL/GenBank/DDBJ databases">
        <title>Friends and foes A comparative genomics studyof 23 Aspergillus species from section Flavi.</title>
        <authorList>
            <consortium name="DOE Joint Genome Institute"/>
            <person name="Kjaerbolling I."/>
            <person name="Vesth T."/>
            <person name="Frisvad J.C."/>
            <person name="Nybo J.L."/>
            <person name="Theobald S."/>
            <person name="Kildgaard S."/>
            <person name="Isbrandt T."/>
            <person name="Kuo A."/>
            <person name="Sato A."/>
            <person name="Lyhne E.K."/>
            <person name="Kogle M.E."/>
            <person name="Wiebenga A."/>
            <person name="Kun R.S."/>
            <person name="Lubbers R.J."/>
            <person name="Makela M.R."/>
            <person name="Barry K."/>
            <person name="Chovatia M."/>
            <person name="Clum A."/>
            <person name="Daum C."/>
            <person name="Haridas S."/>
            <person name="He G."/>
            <person name="LaButti K."/>
            <person name="Lipzen A."/>
            <person name="Mondo S."/>
            <person name="Riley R."/>
            <person name="Salamov A."/>
            <person name="Simmons B.A."/>
            <person name="Magnuson J.K."/>
            <person name="Henrissat B."/>
            <person name="Mortensen U.H."/>
            <person name="Larsen T.O."/>
            <person name="Devries R.P."/>
            <person name="Grigoriev I.V."/>
            <person name="Machida M."/>
            <person name="Baker S.E."/>
            <person name="Andersen M.R."/>
        </authorList>
    </citation>
    <scope>NUCLEOTIDE SEQUENCE [LARGE SCALE GENOMIC DNA]</scope>
    <source>
        <strain evidence="15">IBT 14317</strain>
    </source>
</reference>
<comment type="similarity">
    <text evidence="3 13">Belongs to the cytochrome P450 family.</text>
</comment>
<dbReference type="FunFam" id="1.10.630.10:FF:000063">
    <property type="entry name" value="Cytochrome P450 monooxygenase"/>
    <property type="match status" value="1"/>
</dbReference>
<dbReference type="InterPro" id="IPR001128">
    <property type="entry name" value="Cyt_P450"/>
</dbReference>
<keyword evidence="8 13" id="KW-0560">Oxidoreductase</keyword>
<keyword evidence="4 12" id="KW-0349">Heme</keyword>
<dbReference type="PANTHER" id="PTHR24305:SF237">
    <property type="entry name" value="CYTOCHROME P450 MONOOXYGENASE ATNE-RELATED"/>
    <property type="match status" value="1"/>
</dbReference>
<protein>
    <submittedName>
        <fullName evidence="15">Cytochrome P450</fullName>
    </submittedName>
</protein>
<dbReference type="InterPro" id="IPR017972">
    <property type="entry name" value="Cyt_P450_CS"/>
</dbReference>
<dbReference type="GO" id="GO:0005506">
    <property type="term" value="F:iron ion binding"/>
    <property type="evidence" value="ECO:0007669"/>
    <property type="project" value="InterPro"/>
</dbReference>
<dbReference type="GO" id="GO:0020037">
    <property type="term" value="F:heme binding"/>
    <property type="evidence" value="ECO:0007669"/>
    <property type="project" value="InterPro"/>
</dbReference>
<keyword evidence="9 12" id="KW-0408">Iron</keyword>
<keyword evidence="11 14" id="KW-0472">Membrane</keyword>
<gene>
    <name evidence="15" type="ORF">BDV23DRAFT_173174</name>
</gene>
<accession>A0A5N7C594</accession>
<dbReference type="CDD" id="cd11061">
    <property type="entry name" value="CYP67-like"/>
    <property type="match status" value="1"/>
</dbReference>
<evidence type="ECO:0000256" key="3">
    <source>
        <dbReference type="ARBA" id="ARBA00010617"/>
    </source>
</evidence>
<evidence type="ECO:0000256" key="7">
    <source>
        <dbReference type="ARBA" id="ARBA00022989"/>
    </source>
</evidence>
<comment type="subcellular location">
    <subcellularLocation>
        <location evidence="2">Membrane</location>
    </subcellularLocation>
</comment>
<proteinExistence type="inferred from homology"/>
<dbReference type="PRINTS" id="PR00385">
    <property type="entry name" value="P450"/>
</dbReference>
<keyword evidence="6 12" id="KW-0479">Metal-binding</keyword>
<dbReference type="GO" id="GO:1902181">
    <property type="term" value="P:verruculogen biosynthetic process"/>
    <property type="evidence" value="ECO:0007669"/>
    <property type="project" value="UniProtKB-ARBA"/>
</dbReference>
<dbReference type="PROSITE" id="PS00086">
    <property type="entry name" value="CYTOCHROME_P450"/>
    <property type="match status" value="1"/>
</dbReference>
<evidence type="ECO:0000256" key="2">
    <source>
        <dbReference type="ARBA" id="ARBA00004370"/>
    </source>
</evidence>
<keyword evidence="7 14" id="KW-1133">Transmembrane helix</keyword>
<dbReference type="SUPFAM" id="SSF48264">
    <property type="entry name" value="Cytochrome P450"/>
    <property type="match status" value="1"/>
</dbReference>
<dbReference type="Gene3D" id="1.10.630.10">
    <property type="entry name" value="Cytochrome P450"/>
    <property type="match status" value="1"/>
</dbReference>
<feature type="transmembrane region" description="Helical" evidence="14">
    <location>
        <begin position="6"/>
        <end position="25"/>
    </location>
</feature>
<dbReference type="Pfam" id="PF00067">
    <property type="entry name" value="p450"/>
    <property type="match status" value="1"/>
</dbReference>
<dbReference type="GO" id="GO:0016705">
    <property type="term" value="F:oxidoreductase activity, acting on paired donors, with incorporation or reduction of molecular oxygen"/>
    <property type="evidence" value="ECO:0007669"/>
    <property type="project" value="InterPro"/>
</dbReference>
<dbReference type="EMBL" id="ML735267">
    <property type="protein sequence ID" value="KAE8389275.1"/>
    <property type="molecule type" value="Genomic_DNA"/>
</dbReference>
<dbReference type="InterPro" id="IPR002401">
    <property type="entry name" value="Cyt_P450_E_grp-I"/>
</dbReference>
<evidence type="ECO:0000256" key="4">
    <source>
        <dbReference type="ARBA" id="ARBA00022617"/>
    </source>
</evidence>